<protein>
    <submittedName>
        <fullName evidence="1">Uncharacterized protein</fullName>
    </submittedName>
</protein>
<proteinExistence type="predicted"/>
<evidence type="ECO:0000313" key="2">
    <source>
        <dbReference type="Proteomes" id="UP001497700"/>
    </source>
</evidence>
<gene>
    <name evidence="1" type="ORF">F4820DRAFT_415584</name>
</gene>
<name>A0ACB9Z4W8_9PEZI</name>
<evidence type="ECO:0000313" key="1">
    <source>
        <dbReference type="EMBL" id="KAI4866785.1"/>
    </source>
</evidence>
<sequence>MASTFYADSRATSMTLGRESCLGALSSYYEAQGGRAMIQPEHVPDELLIDSDDENASKRLIVSIDFGTTYSAVSYIALSKTQRVDHVSSRDIRSIKNYPGDKNPEEGSQMKKEVPTEVMYPLDPQFRSRANLSRPISTRRSSTCSDYEPARNEADAIKTEYDGYDIPMMVSDSRDFKWGYRMHEAWGRPATHFRQTSKAMSRFKLLLDQNPETQIVRDSLRLTLKHLTSKKIVESEVEVIADFLTCLLRHAKSQLQSLRLYEDYEVEMVLCVPAIWTQKACRDMQIALLIAMRSAEFKGVDPSHKAIENLFIVSEPEAAAAFILDTEPDIQAGQTFVLLDAGGGTVDANTYTVSQTQPLRLSDEVVKPGGGLCGSSYLNEAFQTMLYERLIKEKQYLEHDRITLDGIIENIVINEFEYKTKRQFDIYDEQRMHERYYCAGLKDNAAKGFWDSEIIVKHDQMEAIFTPCLEKIAVIMEDQIVSARNRGVHVDQVILAGGFAGSPSLKGYLERHLHALSGRLGFNVELVRRENKVAAVASGAVLRALNKHNGPRRQIQSSYGILTDEPQRTQKEHGNAKAFRDPVDGLMYVRTIDWKLKRSTLLRSVWKCKPFLCIHTFREEEPRFLCEEHLFVCDDATESHYSLTSRRNKKAEEVGRILVDLTFLREQGRIQLTREILPNGVYGKRHYRVAYTMVIKAIGRDLRCYAIYNGQTVKRARINIASAFKPGVQ</sequence>
<reference evidence="1 2" key="1">
    <citation type="journal article" date="2022" name="New Phytol.">
        <title>Ecological generalism drives hyperdiversity of secondary metabolite gene clusters in xylarialean endophytes.</title>
        <authorList>
            <person name="Franco M.E.E."/>
            <person name="Wisecaver J.H."/>
            <person name="Arnold A.E."/>
            <person name="Ju Y.M."/>
            <person name="Slot J.C."/>
            <person name="Ahrendt S."/>
            <person name="Moore L.P."/>
            <person name="Eastman K.E."/>
            <person name="Scott K."/>
            <person name="Konkel Z."/>
            <person name="Mondo S.J."/>
            <person name="Kuo A."/>
            <person name="Hayes R.D."/>
            <person name="Haridas S."/>
            <person name="Andreopoulos B."/>
            <person name="Riley R."/>
            <person name="LaButti K."/>
            <person name="Pangilinan J."/>
            <person name="Lipzen A."/>
            <person name="Amirebrahimi M."/>
            <person name="Yan J."/>
            <person name="Adam C."/>
            <person name="Keymanesh K."/>
            <person name="Ng V."/>
            <person name="Louie K."/>
            <person name="Northen T."/>
            <person name="Drula E."/>
            <person name="Henrissat B."/>
            <person name="Hsieh H.M."/>
            <person name="Youens-Clark K."/>
            <person name="Lutzoni F."/>
            <person name="Miadlikowska J."/>
            <person name="Eastwood D.C."/>
            <person name="Hamelin R.C."/>
            <person name="Grigoriev I.V."/>
            <person name="U'Ren J.M."/>
        </authorList>
    </citation>
    <scope>NUCLEOTIDE SEQUENCE [LARGE SCALE GENOMIC DNA]</scope>
    <source>
        <strain evidence="1 2">CBS 119005</strain>
    </source>
</reference>
<comment type="caution">
    <text evidence="1">The sequence shown here is derived from an EMBL/GenBank/DDBJ whole genome shotgun (WGS) entry which is preliminary data.</text>
</comment>
<dbReference type="Proteomes" id="UP001497700">
    <property type="component" value="Unassembled WGS sequence"/>
</dbReference>
<dbReference type="EMBL" id="MU393454">
    <property type="protein sequence ID" value="KAI4866785.1"/>
    <property type="molecule type" value="Genomic_DNA"/>
</dbReference>
<accession>A0ACB9Z4W8</accession>
<keyword evidence="2" id="KW-1185">Reference proteome</keyword>
<organism evidence="1 2">
    <name type="scientific">Hypoxylon rubiginosum</name>
    <dbReference type="NCBI Taxonomy" id="110542"/>
    <lineage>
        <taxon>Eukaryota</taxon>
        <taxon>Fungi</taxon>
        <taxon>Dikarya</taxon>
        <taxon>Ascomycota</taxon>
        <taxon>Pezizomycotina</taxon>
        <taxon>Sordariomycetes</taxon>
        <taxon>Xylariomycetidae</taxon>
        <taxon>Xylariales</taxon>
        <taxon>Hypoxylaceae</taxon>
        <taxon>Hypoxylon</taxon>
    </lineage>
</organism>